<reference evidence="2" key="1">
    <citation type="journal article" date="2023" name="Mol. Phylogenet. Evol.">
        <title>Genome-scale phylogeny and comparative genomics of the fungal order Sordariales.</title>
        <authorList>
            <person name="Hensen N."/>
            <person name="Bonometti L."/>
            <person name="Westerberg I."/>
            <person name="Brannstrom I.O."/>
            <person name="Guillou S."/>
            <person name="Cros-Aarteil S."/>
            <person name="Calhoun S."/>
            <person name="Haridas S."/>
            <person name="Kuo A."/>
            <person name="Mondo S."/>
            <person name="Pangilinan J."/>
            <person name="Riley R."/>
            <person name="LaButti K."/>
            <person name="Andreopoulos B."/>
            <person name="Lipzen A."/>
            <person name="Chen C."/>
            <person name="Yan M."/>
            <person name="Daum C."/>
            <person name="Ng V."/>
            <person name="Clum A."/>
            <person name="Steindorff A."/>
            <person name="Ohm R.A."/>
            <person name="Martin F."/>
            <person name="Silar P."/>
            <person name="Natvig D.O."/>
            <person name="Lalanne C."/>
            <person name="Gautier V."/>
            <person name="Ament-Velasquez S.L."/>
            <person name="Kruys A."/>
            <person name="Hutchinson M.I."/>
            <person name="Powell A.J."/>
            <person name="Barry K."/>
            <person name="Miller A.N."/>
            <person name="Grigoriev I.V."/>
            <person name="Debuchy R."/>
            <person name="Gladieux P."/>
            <person name="Hiltunen Thoren M."/>
            <person name="Johannesson H."/>
        </authorList>
    </citation>
    <scope>NUCLEOTIDE SEQUENCE</scope>
    <source>
        <strain evidence="2">CBS 955.72</strain>
    </source>
</reference>
<organism evidence="2 3">
    <name type="scientific">Lasiosphaeria hispida</name>
    <dbReference type="NCBI Taxonomy" id="260671"/>
    <lineage>
        <taxon>Eukaryota</taxon>
        <taxon>Fungi</taxon>
        <taxon>Dikarya</taxon>
        <taxon>Ascomycota</taxon>
        <taxon>Pezizomycotina</taxon>
        <taxon>Sordariomycetes</taxon>
        <taxon>Sordariomycetidae</taxon>
        <taxon>Sordariales</taxon>
        <taxon>Lasiosphaeriaceae</taxon>
        <taxon>Lasiosphaeria</taxon>
    </lineage>
</organism>
<dbReference type="EMBL" id="JAUIQD010000007">
    <property type="protein sequence ID" value="KAK3343571.1"/>
    <property type="molecule type" value="Genomic_DNA"/>
</dbReference>
<feature type="compositionally biased region" description="Basic and acidic residues" evidence="1">
    <location>
        <begin position="75"/>
        <end position="91"/>
    </location>
</feature>
<name>A0AAJ0H853_9PEZI</name>
<proteinExistence type="predicted"/>
<sequence length="248" mass="27316">MPHHSRPEPEARQLTVVALCPPFTTAQVYKLAKVAREKLGREASCPDHNLLRLVGHANLLDALVERLEDADRADANWGRTSDEERNPRVEDVGEEEDEEVCSSSDSGSDSDSTDSESTGEWDDSDEETEWSDFKEVDDCLCCCDADAKDVEVITGVSMESDDTGALWQSSPTCTVVEEVDVGDMRWPCVTASMVRSLAATADGDEELRKEQGRRITPSPGGIYSTGYMDWHCHPLLSLRDAELAVECS</sequence>
<evidence type="ECO:0000313" key="2">
    <source>
        <dbReference type="EMBL" id="KAK3343571.1"/>
    </source>
</evidence>
<dbReference type="PANTHER" id="PTHR36826">
    <property type="entry name" value="PROTEIN ECM13"/>
    <property type="match status" value="1"/>
</dbReference>
<feature type="compositionally biased region" description="Low complexity" evidence="1">
    <location>
        <begin position="101"/>
        <end position="110"/>
    </location>
</feature>
<reference evidence="2" key="2">
    <citation type="submission" date="2023-06" db="EMBL/GenBank/DDBJ databases">
        <authorList>
            <consortium name="Lawrence Berkeley National Laboratory"/>
            <person name="Haridas S."/>
            <person name="Hensen N."/>
            <person name="Bonometti L."/>
            <person name="Westerberg I."/>
            <person name="Brannstrom I.O."/>
            <person name="Guillou S."/>
            <person name="Cros-Aarteil S."/>
            <person name="Calhoun S."/>
            <person name="Kuo A."/>
            <person name="Mondo S."/>
            <person name="Pangilinan J."/>
            <person name="Riley R."/>
            <person name="Labutti K."/>
            <person name="Andreopoulos B."/>
            <person name="Lipzen A."/>
            <person name="Chen C."/>
            <person name="Yanf M."/>
            <person name="Daum C."/>
            <person name="Ng V."/>
            <person name="Clum A."/>
            <person name="Steindorff A."/>
            <person name="Ohm R."/>
            <person name="Martin F."/>
            <person name="Silar P."/>
            <person name="Natvig D."/>
            <person name="Lalanne C."/>
            <person name="Gautier V."/>
            <person name="Ament-Velasquez S.L."/>
            <person name="Kruys A."/>
            <person name="Hutchinson M.I."/>
            <person name="Powell A.J."/>
            <person name="Barry K."/>
            <person name="Miller A.N."/>
            <person name="Grigoriev I.V."/>
            <person name="Debuchy R."/>
            <person name="Gladieux P."/>
            <person name="Thoren M.H."/>
            <person name="Johannesson H."/>
        </authorList>
    </citation>
    <scope>NUCLEOTIDE SEQUENCE</scope>
    <source>
        <strain evidence="2">CBS 955.72</strain>
    </source>
</reference>
<gene>
    <name evidence="2" type="ORF">B0T25DRAFT_554638</name>
</gene>
<keyword evidence="3" id="KW-1185">Reference proteome</keyword>
<feature type="region of interest" description="Disordered" evidence="1">
    <location>
        <begin position="75"/>
        <end position="130"/>
    </location>
</feature>
<evidence type="ECO:0000313" key="3">
    <source>
        <dbReference type="Proteomes" id="UP001275084"/>
    </source>
</evidence>
<dbReference type="Proteomes" id="UP001275084">
    <property type="component" value="Unassembled WGS sequence"/>
</dbReference>
<dbReference type="InterPro" id="IPR037738">
    <property type="entry name" value="Ecm13-like"/>
</dbReference>
<comment type="caution">
    <text evidence="2">The sequence shown here is derived from an EMBL/GenBank/DDBJ whole genome shotgun (WGS) entry which is preliminary data.</text>
</comment>
<evidence type="ECO:0000256" key="1">
    <source>
        <dbReference type="SAM" id="MobiDB-lite"/>
    </source>
</evidence>
<accession>A0AAJ0H853</accession>
<dbReference type="PANTHER" id="PTHR36826:SF1">
    <property type="entry name" value="PROTEIN ECM13"/>
    <property type="match status" value="1"/>
</dbReference>
<feature type="compositionally biased region" description="Acidic residues" evidence="1">
    <location>
        <begin position="111"/>
        <end position="130"/>
    </location>
</feature>
<dbReference type="AlphaFoldDB" id="A0AAJ0H853"/>
<protein>
    <submittedName>
        <fullName evidence="2">Uncharacterized protein</fullName>
    </submittedName>
</protein>